<accession>A0A809RLT0</accession>
<evidence type="ECO:0000259" key="2">
    <source>
        <dbReference type="Pfam" id="PF00288"/>
    </source>
</evidence>
<dbReference type="Gene3D" id="3.30.230.10">
    <property type="match status" value="1"/>
</dbReference>
<name>A0A809RLT0_9PROT</name>
<dbReference type="InterPro" id="IPR020568">
    <property type="entry name" value="Ribosomal_Su5_D2-typ_SF"/>
</dbReference>
<reference evidence="4" key="1">
    <citation type="submission" date="2019-11" db="EMBL/GenBank/DDBJ databases">
        <title>Isolation and characterization of a novel species in the genus Sulfuriferula.</title>
        <authorList>
            <person name="Mochizuki J."/>
            <person name="Kojima H."/>
            <person name="Fukui M."/>
        </authorList>
    </citation>
    <scope>NUCLEOTIDE SEQUENCE [LARGE SCALE GENOMIC DNA]</scope>
    <source>
        <strain evidence="4">SGTM</strain>
        <plasmid evidence="4">sgtm_pl1 dna</plasmid>
    </source>
</reference>
<evidence type="ECO:0000256" key="1">
    <source>
        <dbReference type="ARBA" id="ARBA00022777"/>
    </source>
</evidence>
<geneLocation type="plasmid" evidence="4">
    <name>sgtm_pl1 dna</name>
</geneLocation>
<dbReference type="AlphaFoldDB" id="A0A809RLT0"/>
<keyword evidence="1 3" id="KW-0808">Transferase</keyword>
<dbReference type="RefSeq" id="WP_162086409.1">
    <property type="nucleotide sequence ID" value="NZ_AP021882.1"/>
</dbReference>
<dbReference type="GO" id="GO:0005524">
    <property type="term" value="F:ATP binding"/>
    <property type="evidence" value="ECO:0007669"/>
    <property type="project" value="InterPro"/>
</dbReference>
<keyword evidence="3" id="KW-0614">Plasmid</keyword>
<sequence length="327" mass="35605">MPQTSTIDDRFRLSNIQIFPQRVSVDKIKLNTGTGSAIGHHGEVLQGAIEREGENIRRFLVTLPWPSIKSHSKFIPVYNGELVIEQEWKSKSKRAAALTMLYLGIEGYGGFLEVVSDASAEMGLGSSTSDVVATIRAVAAAFHQSLTAIEISEISVMAEIASDSIMFEDQAVVFCQREGIILESLVQKLPPAFIIGFNTYPNGSGVSTIQMPLPEYGWQELGAFRPMIGSLRAAVRTQSISLMGKVATASAKLNQKHLPKPNFDGLLHLLSENGACGLQVAHSGSVAGFIFDPSDSNLAQWINITKKGLTNLGIESMWYFNTAWESQ</sequence>
<dbReference type="GO" id="GO:0016301">
    <property type="term" value="F:kinase activity"/>
    <property type="evidence" value="ECO:0007669"/>
    <property type="project" value="UniProtKB-KW"/>
</dbReference>
<dbReference type="KEGG" id="sniv:SFSGTM_32240"/>
<proteinExistence type="predicted"/>
<dbReference type="InterPro" id="IPR014721">
    <property type="entry name" value="Ribsml_uS5_D2-typ_fold_subgr"/>
</dbReference>
<organism evidence="3 4">
    <name type="scientific">Sulfuriferula nivalis</name>
    <dbReference type="NCBI Taxonomy" id="2675298"/>
    <lineage>
        <taxon>Bacteria</taxon>
        <taxon>Pseudomonadati</taxon>
        <taxon>Pseudomonadota</taxon>
        <taxon>Betaproteobacteria</taxon>
        <taxon>Nitrosomonadales</taxon>
        <taxon>Sulfuricellaceae</taxon>
        <taxon>Sulfuriferula</taxon>
    </lineage>
</organism>
<evidence type="ECO:0000313" key="4">
    <source>
        <dbReference type="Proteomes" id="UP000463939"/>
    </source>
</evidence>
<keyword evidence="4" id="KW-1185">Reference proteome</keyword>
<dbReference type="Pfam" id="PF00288">
    <property type="entry name" value="GHMP_kinases_N"/>
    <property type="match status" value="1"/>
</dbReference>
<dbReference type="InterPro" id="IPR006204">
    <property type="entry name" value="GHMP_kinase_N_dom"/>
</dbReference>
<dbReference type="SUPFAM" id="SSF54211">
    <property type="entry name" value="Ribosomal protein S5 domain 2-like"/>
    <property type="match status" value="1"/>
</dbReference>
<evidence type="ECO:0000313" key="3">
    <source>
        <dbReference type="EMBL" id="BBP02516.1"/>
    </source>
</evidence>
<feature type="domain" description="GHMP kinase N-terminal" evidence="2">
    <location>
        <begin position="95"/>
        <end position="160"/>
    </location>
</feature>
<gene>
    <name evidence="3" type="ORF">SFSGTM_32240</name>
</gene>
<dbReference type="Proteomes" id="UP000463939">
    <property type="component" value="Plasmid SGTM_pl1"/>
</dbReference>
<dbReference type="EMBL" id="AP021882">
    <property type="protein sequence ID" value="BBP02516.1"/>
    <property type="molecule type" value="Genomic_DNA"/>
</dbReference>
<protein>
    <submittedName>
        <fullName evidence="3">Kinase</fullName>
    </submittedName>
</protein>
<keyword evidence="1 3" id="KW-0418">Kinase</keyword>